<protein>
    <recommendedName>
        <fullName evidence="3">Septum formation inhibitor Maf</fullName>
    </recommendedName>
</protein>
<dbReference type="EMBL" id="JBHRZS010000007">
    <property type="protein sequence ID" value="MFC3880591.1"/>
    <property type="molecule type" value="Genomic_DNA"/>
</dbReference>
<dbReference type="RefSeq" id="WP_377905948.1">
    <property type="nucleotide sequence ID" value="NZ_JBHRZS010000007.1"/>
</dbReference>
<sequence>MRNVFGMLLLSVLFACGEKQRTAVDESQFASYWYQNKAEINVYALDQVRYGEIRKGEAVMIFVTEDFSTKKQVKLDNPQRSPSDARKVLKLNKTREFQTGVYPYNTMLSVFTPVYEELNSPKVVASVTEWCGQSFTQMNWRNSNYNVQQFSYFESEGDQDLKINAQSEDELWNLIRLNPDLIEEGISRLIPGLVYQRFSHVKLQVENASISKTSVNASVEEVQVEYQDLSRKLSIRYQKSFPHEILSWEESEVSSAGDTLVTKAIRKKKQMLDYWNLNSKSDEELAKSLSL</sequence>
<name>A0ABV8AUF7_9BACT</name>
<comment type="caution">
    <text evidence="1">The sequence shown here is derived from an EMBL/GenBank/DDBJ whole genome shotgun (WGS) entry which is preliminary data.</text>
</comment>
<dbReference type="PROSITE" id="PS51257">
    <property type="entry name" value="PROKAR_LIPOPROTEIN"/>
    <property type="match status" value="1"/>
</dbReference>
<reference evidence="2" key="1">
    <citation type="journal article" date="2019" name="Int. J. Syst. Evol. Microbiol.">
        <title>The Global Catalogue of Microorganisms (GCM) 10K type strain sequencing project: providing services to taxonomists for standard genome sequencing and annotation.</title>
        <authorList>
            <consortium name="The Broad Institute Genomics Platform"/>
            <consortium name="The Broad Institute Genome Sequencing Center for Infectious Disease"/>
            <person name="Wu L."/>
            <person name="Ma J."/>
        </authorList>
    </citation>
    <scope>NUCLEOTIDE SEQUENCE [LARGE SCALE GENOMIC DNA]</scope>
    <source>
        <strain evidence="2">CCUG 60523</strain>
    </source>
</reference>
<dbReference type="Proteomes" id="UP001595805">
    <property type="component" value="Unassembled WGS sequence"/>
</dbReference>
<evidence type="ECO:0000313" key="1">
    <source>
        <dbReference type="EMBL" id="MFC3880591.1"/>
    </source>
</evidence>
<keyword evidence="2" id="KW-1185">Reference proteome</keyword>
<proteinExistence type="predicted"/>
<gene>
    <name evidence="1" type="ORF">ACFOSV_10405</name>
</gene>
<evidence type="ECO:0000313" key="2">
    <source>
        <dbReference type="Proteomes" id="UP001595805"/>
    </source>
</evidence>
<accession>A0ABV8AUF7</accession>
<organism evidence="1 2">
    <name type="scientific">Algoriphagus namhaensis</name>
    <dbReference type="NCBI Taxonomy" id="915353"/>
    <lineage>
        <taxon>Bacteria</taxon>
        <taxon>Pseudomonadati</taxon>
        <taxon>Bacteroidota</taxon>
        <taxon>Cytophagia</taxon>
        <taxon>Cytophagales</taxon>
        <taxon>Cyclobacteriaceae</taxon>
        <taxon>Algoriphagus</taxon>
    </lineage>
</organism>
<evidence type="ECO:0008006" key="3">
    <source>
        <dbReference type="Google" id="ProtNLM"/>
    </source>
</evidence>